<keyword evidence="3" id="KW-1185">Reference proteome</keyword>
<dbReference type="AlphaFoldDB" id="A0A433SPY6"/>
<evidence type="ECO:0000313" key="2">
    <source>
        <dbReference type="EMBL" id="RUS71327.1"/>
    </source>
</evidence>
<protein>
    <submittedName>
        <fullName evidence="2">Uncharacterized protein</fullName>
    </submittedName>
</protein>
<feature type="compositionally biased region" description="Basic and acidic residues" evidence="1">
    <location>
        <begin position="1"/>
        <end position="11"/>
    </location>
</feature>
<accession>A0A433SPY6</accession>
<evidence type="ECO:0000313" key="3">
    <source>
        <dbReference type="Proteomes" id="UP000271974"/>
    </source>
</evidence>
<name>A0A433SPY6_ELYCH</name>
<reference evidence="2 3" key="1">
    <citation type="submission" date="2019-01" db="EMBL/GenBank/DDBJ databases">
        <title>A draft genome assembly of the solar-powered sea slug Elysia chlorotica.</title>
        <authorList>
            <person name="Cai H."/>
            <person name="Li Q."/>
            <person name="Fang X."/>
            <person name="Li J."/>
            <person name="Curtis N.E."/>
            <person name="Altenburger A."/>
            <person name="Shibata T."/>
            <person name="Feng M."/>
            <person name="Maeda T."/>
            <person name="Schwartz J.A."/>
            <person name="Shigenobu S."/>
            <person name="Lundholm N."/>
            <person name="Nishiyama T."/>
            <person name="Yang H."/>
            <person name="Hasebe M."/>
            <person name="Li S."/>
            <person name="Pierce S.K."/>
            <person name="Wang J."/>
        </authorList>
    </citation>
    <scope>NUCLEOTIDE SEQUENCE [LARGE SCALE GENOMIC DNA]</scope>
    <source>
        <strain evidence="2">EC2010</strain>
        <tissue evidence="2">Whole organism of an adult</tissue>
    </source>
</reference>
<comment type="caution">
    <text evidence="2">The sequence shown here is derived from an EMBL/GenBank/DDBJ whole genome shotgun (WGS) entry which is preliminary data.</text>
</comment>
<dbReference type="EMBL" id="RQTK01001232">
    <property type="protein sequence ID" value="RUS71327.1"/>
    <property type="molecule type" value="Genomic_DNA"/>
</dbReference>
<proteinExistence type="predicted"/>
<sequence>MMPKRLDEKPQRRCNKTMTSTREPEVDKIASLVSVIVMVELLAIISNDVRFCLSRTVAGAPTPVADELAPLLQGLACLSGLMLHDCGLWNTGCEKSTVFVGWDSILRGGKLNAP</sequence>
<organism evidence="2 3">
    <name type="scientific">Elysia chlorotica</name>
    <name type="common">Eastern emerald elysia</name>
    <name type="synonym">Sea slug</name>
    <dbReference type="NCBI Taxonomy" id="188477"/>
    <lineage>
        <taxon>Eukaryota</taxon>
        <taxon>Metazoa</taxon>
        <taxon>Spiralia</taxon>
        <taxon>Lophotrochozoa</taxon>
        <taxon>Mollusca</taxon>
        <taxon>Gastropoda</taxon>
        <taxon>Heterobranchia</taxon>
        <taxon>Euthyneura</taxon>
        <taxon>Panpulmonata</taxon>
        <taxon>Sacoglossa</taxon>
        <taxon>Placobranchoidea</taxon>
        <taxon>Plakobranchidae</taxon>
        <taxon>Elysia</taxon>
    </lineage>
</organism>
<gene>
    <name evidence="2" type="ORF">EGW08_020912</name>
</gene>
<dbReference type="Proteomes" id="UP000271974">
    <property type="component" value="Unassembled WGS sequence"/>
</dbReference>
<evidence type="ECO:0000256" key="1">
    <source>
        <dbReference type="SAM" id="MobiDB-lite"/>
    </source>
</evidence>
<feature type="region of interest" description="Disordered" evidence="1">
    <location>
        <begin position="1"/>
        <end position="20"/>
    </location>
</feature>